<dbReference type="PROSITE" id="PS51296">
    <property type="entry name" value="RIESKE"/>
    <property type="match status" value="1"/>
</dbReference>
<name>A0A3P3RLK1_9EURY</name>
<keyword evidence="5" id="KW-1015">Disulfide bond</keyword>
<dbReference type="PANTHER" id="PTHR13847">
    <property type="entry name" value="SARCOSINE DEHYDROGENASE-RELATED"/>
    <property type="match status" value="1"/>
</dbReference>
<dbReference type="InterPro" id="IPR005805">
    <property type="entry name" value="Rieske_Fe-S_prot_C"/>
</dbReference>
<feature type="compositionally biased region" description="Polar residues" evidence="6">
    <location>
        <begin position="1"/>
        <end position="13"/>
    </location>
</feature>
<dbReference type="InterPro" id="IPR036188">
    <property type="entry name" value="FAD/NAD-bd_sf"/>
</dbReference>
<feature type="domain" description="Rieske" evidence="7">
    <location>
        <begin position="430"/>
        <end position="524"/>
    </location>
</feature>
<dbReference type="SUPFAM" id="SSF51905">
    <property type="entry name" value="FAD/NAD(P)-binding domain"/>
    <property type="match status" value="1"/>
</dbReference>
<dbReference type="Proteomes" id="UP000282322">
    <property type="component" value="Unassembled WGS sequence"/>
</dbReference>
<dbReference type="EMBL" id="RRCH01000003">
    <property type="protein sequence ID" value="RRJ33778.1"/>
    <property type="molecule type" value="Genomic_DNA"/>
</dbReference>
<comment type="caution">
    <text evidence="8">The sequence shown here is derived from an EMBL/GenBank/DDBJ whole genome shotgun (WGS) entry which is preliminary data.</text>
</comment>
<dbReference type="GO" id="GO:0051537">
    <property type="term" value="F:2 iron, 2 sulfur cluster binding"/>
    <property type="evidence" value="ECO:0007669"/>
    <property type="project" value="UniProtKB-KW"/>
</dbReference>
<evidence type="ECO:0000256" key="3">
    <source>
        <dbReference type="ARBA" id="ARBA00023004"/>
    </source>
</evidence>
<dbReference type="GO" id="GO:0046872">
    <property type="term" value="F:metal ion binding"/>
    <property type="evidence" value="ECO:0007669"/>
    <property type="project" value="UniProtKB-KW"/>
</dbReference>
<keyword evidence="2" id="KW-0479">Metal-binding</keyword>
<dbReference type="PRINTS" id="PR00162">
    <property type="entry name" value="RIESKE"/>
</dbReference>
<evidence type="ECO:0000256" key="1">
    <source>
        <dbReference type="ARBA" id="ARBA00022714"/>
    </source>
</evidence>
<accession>A0A3P3RLK1</accession>
<dbReference type="GO" id="GO:0005737">
    <property type="term" value="C:cytoplasm"/>
    <property type="evidence" value="ECO:0007669"/>
    <property type="project" value="TreeGrafter"/>
</dbReference>
<organism evidence="8 9">
    <name type="scientific">Halocatena pleomorpha</name>
    <dbReference type="NCBI Taxonomy" id="1785090"/>
    <lineage>
        <taxon>Archaea</taxon>
        <taxon>Methanobacteriati</taxon>
        <taxon>Methanobacteriota</taxon>
        <taxon>Stenosarchaea group</taxon>
        <taxon>Halobacteria</taxon>
        <taxon>Halobacteriales</taxon>
        <taxon>Natronomonadaceae</taxon>
        <taxon>Halocatena</taxon>
    </lineage>
</organism>
<evidence type="ECO:0000256" key="5">
    <source>
        <dbReference type="ARBA" id="ARBA00023157"/>
    </source>
</evidence>
<reference evidence="8 9" key="1">
    <citation type="submission" date="2018-11" db="EMBL/GenBank/DDBJ databases">
        <title>Taxonoimc description of Halomarina strain SPP-AMP-1.</title>
        <authorList>
            <person name="Pal Y."/>
            <person name="Srinivasana K."/>
            <person name="Verma A."/>
            <person name="Kumar P."/>
        </authorList>
    </citation>
    <scope>NUCLEOTIDE SEQUENCE [LARGE SCALE GENOMIC DNA]</scope>
    <source>
        <strain evidence="8 9">SPP-AMP-1</strain>
    </source>
</reference>
<proteinExistence type="predicted"/>
<dbReference type="GO" id="GO:0016020">
    <property type="term" value="C:membrane"/>
    <property type="evidence" value="ECO:0007669"/>
    <property type="project" value="InterPro"/>
</dbReference>
<dbReference type="InterPro" id="IPR036922">
    <property type="entry name" value="Rieske_2Fe-2S_sf"/>
</dbReference>
<dbReference type="SUPFAM" id="SSF50022">
    <property type="entry name" value="ISP domain"/>
    <property type="match status" value="1"/>
</dbReference>
<keyword evidence="1" id="KW-0001">2Fe-2S</keyword>
<feature type="region of interest" description="Disordered" evidence="6">
    <location>
        <begin position="1"/>
        <end position="25"/>
    </location>
</feature>
<dbReference type="PANTHER" id="PTHR13847:SF274">
    <property type="entry name" value="RIESKE 2FE-2S IRON-SULFUR PROTEIN YHFW-RELATED"/>
    <property type="match status" value="1"/>
</dbReference>
<evidence type="ECO:0000313" key="8">
    <source>
        <dbReference type="EMBL" id="RRJ33778.1"/>
    </source>
</evidence>
<evidence type="ECO:0000256" key="4">
    <source>
        <dbReference type="ARBA" id="ARBA00023014"/>
    </source>
</evidence>
<evidence type="ECO:0000256" key="2">
    <source>
        <dbReference type="ARBA" id="ARBA00022723"/>
    </source>
</evidence>
<keyword evidence="4" id="KW-0411">Iron-sulfur</keyword>
<dbReference type="Gene3D" id="2.102.10.10">
    <property type="entry name" value="Rieske [2Fe-2S] iron-sulphur domain"/>
    <property type="match status" value="1"/>
</dbReference>
<dbReference type="Pfam" id="PF00355">
    <property type="entry name" value="Rieske"/>
    <property type="match status" value="1"/>
</dbReference>
<protein>
    <submittedName>
        <fullName evidence="8">FAD-dependent oxidoreductase</fullName>
    </submittedName>
</protein>
<keyword evidence="3" id="KW-0408">Iron</keyword>
<evidence type="ECO:0000259" key="7">
    <source>
        <dbReference type="PROSITE" id="PS51296"/>
    </source>
</evidence>
<dbReference type="Gene3D" id="3.50.50.60">
    <property type="entry name" value="FAD/NAD(P)-binding domain"/>
    <property type="match status" value="1"/>
</dbReference>
<evidence type="ECO:0000313" key="9">
    <source>
        <dbReference type="Proteomes" id="UP000282322"/>
    </source>
</evidence>
<gene>
    <name evidence="8" type="ORF">EIK79_03040</name>
</gene>
<dbReference type="InterPro" id="IPR017941">
    <property type="entry name" value="Rieske_2Fe-2S"/>
</dbReference>
<dbReference type="InterPro" id="IPR006076">
    <property type="entry name" value="FAD-dep_OxRdtase"/>
</dbReference>
<keyword evidence="9" id="KW-1185">Reference proteome</keyword>
<sequence>MDNTNTPDDSSPAGQAGRHKPIWFDTTPETGYEALDGEVSVDTAVIGGGIAGITTAYELRNAGQSVALIERDRILCAVTGRTTAKLTSLHGLLYAHLCDHFGQQHARQYANANEAAIDQVETTIEAQGIDCEFVRTPAYTYVESETGRQKIREEVDAARRLGLPVSYVESTDLPYDVEAAVEFTDQARFNPRRYLLELTRTIPGDDSHVFERTTVRDVTDGTPCRVTTDHGAVIANDVVIGTHFPIRDPALYFARLSPKRSYVLGVRLATEPPKGLYYDPEEPYFSVRPHPDDNASMVLIGGQNHRTGHGNSTKEHYRRLERQARERFDVESIEYRWATQDYVAIDHVPFVGRLAPQMRHLYVATGFGGWGMTNGTAAGRLLSDLILDRENPYRSVYQPTRLNLRASAGQLLSHNVPAAKHRIGDRIGSPPRFDRSQLDRDEAVVVTEQEDPVAAYRDESGRLHAVSAICPHMGCLLRWNDGEKSWDCPCHGSRFDIDGTVLDTPAVTELDRYDHLLQGDRSDST</sequence>
<dbReference type="RefSeq" id="WP_124953645.1">
    <property type="nucleotide sequence ID" value="NZ_RRCH01000003.1"/>
</dbReference>
<dbReference type="OrthoDB" id="5623at2157"/>
<dbReference type="Pfam" id="PF01266">
    <property type="entry name" value="DAO"/>
    <property type="match status" value="1"/>
</dbReference>
<dbReference type="Gene3D" id="3.30.9.10">
    <property type="entry name" value="D-Amino Acid Oxidase, subunit A, domain 2"/>
    <property type="match status" value="1"/>
</dbReference>
<evidence type="ECO:0000256" key="6">
    <source>
        <dbReference type="SAM" id="MobiDB-lite"/>
    </source>
</evidence>
<dbReference type="AlphaFoldDB" id="A0A3P3RLK1"/>